<dbReference type="PROSITE" id="PS51194">
    <property type="entry name" value="HELICASE_CTER"/>
    <property type="match status" value="1"/>
</dbReference>
<accession>A0A917JEC0</accession>
<dbReference type="Proteomes" id="UP000622610">
    <property type="component" value="Unassembled WGS sequence"/>
</dbReference>
<dbReference type="PANTHER" id="PTHR30580:SF1">
    <property type="entry name" value="COMF OPERON PROTEIN 1"/>
    <property type="match status" value="1"/>
</dbReference>
<dbReference type="SMART" id="SM00490">
    <property type="entry name" value="HELICc"/>
    <property type="match status" value="1"/>
</dbReference>
<sequence length="438" mass="50544">MEDLKGRQLVVPLQHLVAYPETLFESRESILLDKDFRCQRCGSTVDKKENALPRQVFFCSECQEFGKITSDCRLVYAKVSEEKHSFREVAFTWVGTLTETQSIIARQLQKNYQQKTSTLLWAVTGSGKTEMIFPTIHLALSQGGRVCVTSPRIDVCRELYPRVVEAFQAEQVLLLYGESTEKYRYTDLTICTTHQMLHFYQAFDLIIVDEIDAFPYEGNPVLQFALKNALKPSGQLIYLTATPPNQLLEEVKDSFAIEKSPLRFHQRPLIEPECLWYNHWGKAGDTSFYFKKFYRKVLELLKDNHVLVFCPSIAFMEKLTRRTQKQFALGGVESVSSMDEVRAEKVQKMREQAYQVLFSTTILERGVTFENISVIVIGANHPVYTKSALVQIAGRVDRKGAFRRGRVIFFHNQKTRDIRQACREIKSMNQLAKAWLDE</sequence>
<protein>
    <submittedName>
        <fullName evidence="6">DNA/RNA helicase</fullName>
    </submittedName>
</protein>
<dbReference type="InterPro" id="IPR001650">
    <property type="entry name" value="Helicase_C-like"/>
</dbReference>
<dbReference type="GO" id="GO:0006302">
    <property type="term" value="P:double-strand break repair"/>
    <property type="evidence" value="ECO:0007669"/>
    <property type="project" value="TreeGrafter"/>
</dbReference>
<feature type="domain" description="Helicase C-terminal" evidence="5">
    <location>
        <begin position="289"/>
        <end position="438"/>
    </location>
</feature>
<keyword evidence="7" id="KW-1185">Reference proteome</keyword>
<evidence type="ECO:0000256" key="2">
    <source>
        <dbReference type="ARBA" id="ARBA00022840"/>
    </source>
</evidence>
<evidence type="ECO:0000256" key="3">
    <source>
        <dbReference type="ARBA" id="ARBA00023125"/>
    </source>
</evidence>
<dbReference type="InterPro" id="IPR027417">
    <property type="entry name" value="P-loop_NTPase"/>
</dbReference>
<dbReference type="AlphaFoldDB" id="A0A917JEC0"/>
<evidence type="ECO:0000313" key="6">
    <source>
        <dbReference type="EMBL" id="GGI64410.1"/>
    </source>
</evidence>
<feature type="domain" description="Helicase ATP-binding" evidence="4">
    <location>
        <begin position="109"/>
        <end position="261"/>
    </location>
</feature>
<proteinExistence type="predicted"/>
<keyword evidence="1" id="KW-0547">Nucleotide-binding</keyword>
<keyword evidence="6" id="KW-0347">Helicase</keyword>
<keyword evidence="2" id="KW-0067">ATP-binding</keyword>
<comment type="caution">
    <text evidence="6">The sequence shown here is derived from an EMBL/GenBank/DDBJ whole genome shotgun (WGS) entry which is preliminary data.</text>
</comment>
<keyword evidence="6" id="KW-0378">Hydrolase</keyword>
<evidence type="ECO:0000259" key="4">
    <source>
        <dbReference type="PROSITE" id="PS51192"/>
    </source>
</evidence>
<dbReference type="Pfam" id="PF00270">
    <property type="entry name" value="DEAD"/>
    <property type="match status" value="1"/>
</dbReference>
<evidence type="ECO:0000256" key="1">
    <source>
        <dbReference type="ARBA" id="ARBA00022741"/>
    </source>
</evidence>
<dbReference type="GO" id="GO:0006270">
    <property type="term" value="P:DNA replication initiation"/>
    <property type="evidence" value="ECO:0007669"/>
    <property type="project" value="TreeGrafter"/>
</dbReference>
<dbReference type="EMBL" id="BMDT01000001">
    <property type="protein sequence ID" value="GGI64410.1"/>
    <property type="molecule type" value="Genomic_DNA"/>
</dbReference>
<dbReference type="GO" id="GO:0005524">
    <property type="term" value="F:ATP binding"/>
    <property type="evidence" value="ECO:0007669"/>
    <property type="project" value="UniProtKB-KW"/>
</dbReference>
<dbReference type="GO" id="GO:0003677">
    <property type="term" value="F:DNA binding"/>
    <property type="evidence" value="ECO:0007669"/>
    <property type="project" value="UniProtKB-KW"/>
</dbReference>
<reference evidence="6" key="2">
    <citation type="submission" date="2020-09" db="EMBL/GenBank/DDBJ databases">
        <authorList>
            <person name="Sun Q."/>
            <person name="Sedlacek I."/>
        </authorList>
    </citation>
    <scope>NUCLEOTIDE SEQUENCE</scope>
    <source>
        <strain evidence="6">CCM 8433</strain>
    </source>
</reference>
<dbReference type="PROSITE" id="PS51192">
    <property type="entry name" value="HELICASE_ATP_BIND_1"/>
    <property type="match status" value="1"/>
</dbReference>
<dbReference type="InterPro" id="IPR011545">
    <property type="entry name" value="DEAD/DEAH_box_helicase_dom"/>
</dbReference>
<name>A0A917JEC0_9ENTE</name>
<dbReference type="Pfam" id="PF00271">
    <property type="entry name" value="Helicase_C"/>
    <property type="match status" value="1"/>
</dbReference>
<evidence type="ECO:0000259" key="5">
    <source>
        <dbReference type="PROSITE" id="PS51194"/>
    </source>
</evidence>
<gene>
    <name evidence="6" type="primary">comFA</name>
    <name evidence="6" type="ORF">GCM10011482_00640</name>
</gene>
<dbReference type="GO" id="GO:0043138">
    <property type="term" value="F:3'-5' DNA helicase activity"/>
    <property type="evidence" value="ECO:0007669"/>
    <property type="project" value="TreeGrafter"/>
</dbReference>
<dbReference type="SUPFAM" id="SSF52540">
    <property type="entry name" value="P-loop containing nucleoside triphosphate hydrolases"/>
    <property type="match status" value="1"/>
</dbReference>
<keyword evidence="3" id="KW-0238">DNA-binding</keyword>
<organism evidence="6 7">
    <name type="scientific">Enterococcus alcedinis</name>
    <dbReference type="NCBI Taxonomy" id="1274384"/>
    <lineage>
        <taxon>Bacteria</taxon>
        <taxon>Bacillati</taxon>
        <taxon>Bacillota</taxon>
        <taxon>Bacilli</taxon>
        <taxon>Lactobacillales</taxon>
        <taxon>Enterococcaceae</taxon>
        <taxon>Enterococcus</taxon>
    </lineage>
</organism>
<dbReference type="CDD" id="cd17925">
    <property type="entry name" value="DEXDc_ComFA"/>
    <property type="match status" value="1"/>
</dbReference>
<dbReference type="RefSeq" id="WP_188366272.1">
    <property type="nucleotide sequence ID" value="NZ_BMDT01000001.1"/>
</dbReference>
<dbReference type="PANTHER" id="PTHR30580">
    <property type="entry name" value="PRIMOSOMAL PROTEIN N"/>
    <property type="match status" value="1"/>
</dbReference>
<dbReference type="SMART" id="SM00487">
    <property type="entry name" value="DEXDc"/>
    <property type="match status" value="1"/>
</dbReference>
<dbReference type="Gene3D" id="3.40.50.300">
    <property type="entry name" value="P-loop containing nucleotide triphosphate hydrolases"/>
    <property type="match status" value="2"/>
</dbReference>
<dbReference type="InterPro" id="IPR014001">
    <property type="entry name" value="Helicase_ATP-bd"/>
</dbReference>
<reference evidence="6" key="1">
    <citation type="journal article" date="2014" name="Int. J. Syst. Evol. Microbiol.">
        <title>Complete genome sequence of Corynebacterium casei LMG S-19264T (=DSM 44701T), isolated from a smear-ripened cheese.</title>
        <authorList>
            <consortium name="US DOE Joint Genome Institute (JGI-PGF)"/>
            <person name="Walter F."/>
            <person name="Albersmeier A."/>
            <person name="Kalinowski J."/>
            <person name="Ruckert C."/>
        </authorList>
    </citation>
    <scope>NUCLEOTIDE SEQUENCE</scope>
    <source>
        <strain evidence="6">CCM 8433</strain>
    </source>
</reference>
<dbReference type="GO" id="GO:0006310">
    <property type="term" value="P:DNA recombination"/>
    <property type="evidence" value="ECO:0007669"/>
    <property type="project" value="TreeGrafter"/>
</dbReference>
<evidence type="ECO:0000313" key="7">
    <source>
        <dbReference type="Proteomes" id="UP000622610"/>
    </source>
</evidence>